<organism evidence="7 13">
    <name type="scientific">Peptoanaerobacter stomatis</name>
    <dbReference type="NCBI Taxonomy" id="796937"/>
    <lineage>
        <taxon>Bacteria</taxon>
        <taxon>Bacillati</taxon>
        <taxon>Bacillota</taxon>
        <taxon>Clostridia</taxon>
        <taxon>Peptostreptococcales</taxon>
        <taxon>Filifactoraceae</taxon>
        <taxon>Peptoanaerobacter</taxon>
    </lineage>
</organism>
<comment type="caution">
    <text evidence="7">The sequence shown here is derived from an EMBL/GenBank/DDBJ whole genome shotgun (WGS) entry which is preliminary data.</text>
</comment>
<evidence type="ECO:0000256" key="6">
    <source>
        <dbReference type="SAM" id="MobiDB-lite"/>
    </source>
</evidence>
<dbReference type="Proteomes" id="UP000006437">
    <property type="component" value="Unassembled WGS sequence"/>
</dbReference>
<evidence type="ECO:0000313" key="10">
    <source>
        <dbReference type="EMBL" id="EJU21991.1"/>
    </source>
</evidence>
<dbReference type="STRING" id="796937.HMPREF9630_00385"/>
<dbReference type="EMBL" id="AFZF02000004">
    <property type="protein sequence ID" value="EHL17218.1"/>
    <property type="molecule type" value="Genomic_DNA"/>
</dbReference>
<reference evidence="7 13" key="1">
    <citation type="submission" date="2011-08" db="EMBL/GenBank/DDBJ databases">
        <title>The Genome Sequence of Eubacteriaceae bacterium ACC19a.</title>
        <authorList>
            <consortium name="The Broad Institute Genome Sequencing Platform"/>
            <person name="Earl A."/>
            <person name="Ward D."/>
            <person name="Feldgarden M."/>
            <person name="Gevers D."/>
            <person name="Sizova M."/>
            <person name="Hazen A."/>
            <person name="Epstein S."/>
            <person name="Young S.K."/>
            <person name="Zeng Q."/>
            <person name="Gargeya S."/>
            <person name="Fitzgerald M."/>
            <person name="Haas B."/>
            <person name="Abouelleil A."/>
            <person name="Alvarado L."/>
            <person name="Arachchi H.M."/>
            <person name="Berlin A."/>
            <person name="Brown A."/>
            <person name="Chapman S.B."/>
            <person name="Chen Z."/>
            <person name="Dunbar C."/>
            <person name="Freedman E."/>
            <person name="Gearin G."/>
            <person name="Gellesch M."/>
            <person name="Goldberg J."/>
            <person name="Griggs A."/>
            <person name="Gujja S."/>
            <person name="Heiman D."/>
            <person name="Howarth C."/>
            <person name="Larson L."/>
            <person name="Lui A."/>
            <person name="MacDonald P.J.P."/>
            <person name="Montmayeur A."/>
            <person name="Murphy C."/>
            <person name="Neiman D."/>
            <person name="Pearson M."/>
            <person name="Priest M."/>
            <person name="Roberts A."/>
            <person name="Saif S."/>
            <person name="Shea T."/>
            <person name="Shenoy N."/>
            <person name="Sisk P."/>
            <person name="Stolte C."/>
            <person name="Sykes S."/>
            <person name="Wortman J."/>
            <person name="Nusbaum C."/>
            <person name="Birren B."/>
        </authorList>
    </citation>
    <scope>NUCLEOTIDE SEQUENCE [LARGE SCALE GENOMIC DNA]</scope>
    <source>
        <strain evidence="7 13">ACC19a</strain>
    </source>
</reference>
<dbReference type="NCBIfam" id="TIGR01031">
    <property type="entry name" value="rpmF_bact"/>
    <property type="match status" value="1"/>
</dbReference>
<dbReference type="HOGENOM" id="CLU_129084_1_3_9"/>
<dbReference type="EMBL" id="AFZG01000052">
    <property type="protein sequence ID" value="EHL17919.1"/>
    <property type="molecule type" value="Genomic_DNA"/>
</dbReference>
<dbReference type="HAMAP" id="MF_00340">
    <property type="entry name" value="Ribosomal_bL32"/>
    <property type="match status" value="1"/>
</dbReference>
<evidence type="ECO:0000313" key="9">
    <source>
        <dbReference type="EMBL" id="EHL17919.1"/>
    </source>
</evidence>
<accession>J4W851</accession>
<evidence type="ECO:0000313" key="7">
    <source>
        <dbReference type="EMBL" id="EHL16544.1"/>
    </source>
</evidence>
<reference evidence="8 14" key="3">
    <citation type="submission" date="2012-05" db="EMBL/GenBank/DDBJ databases">
        <title>The Genome Sequence of Eubacteriaceae bacterium CM2.</title>
        <authorList>
            <consortium name="The Broad Institute Genome Sequencing Platform"/>
            <person name="Earl A."/>
            <person name="Ward D."/>
            <person name="Feldgarden M."/>
            <person name="Gevers D."/>
            <person name="Sizova M."/>
            <person name="Hazen A."/>
            <person name="Epstein S."/>
            <person name="Walker B."/>
            <person name="Young S.K."/>
            <person name="Zeng Q."/>
            <person name="Gargeya S."/>
            <person name="Fitzgerald M."/>
            <person name="Haas B."/>
            <person name="Abouelleil A."/>
            <person name="Alvarado L."/>
            <person name="Arachchi H.M."/>
            <person name="Berlin A."/>
            <person name="Chapman S.B."/>
            <person name="Goldberg J."/>
            <person name="Griggs A."/>
            <person name="Gujja S."/>
            <person name="Hansen M."/>
            <person name="Howarth C."/>
            <person name="Imamovic A."/>
            <person name="Larimer J."/>
            <person name="McCowen C."/>
            <person name="Montmayeur A."/>
            <person name="Murphy C."/>
            <person name="Neiman D."/>
            <person name="Pearson M."/>
            <person name="Priest M."/>
            <person name="Roberts A."/>
            <person name="Saif S."/>
            <person name="Shea T."/>
            <person name="Sisk P."/>
            <person name="Sykes S."/>
            <person name="Wortman J."/>
            <person name="Nusbaum C."/>
            <person name="Birren B."/>
        </authorList>
    </citation>
    <scope>NUCLEOTIDE SEQUENCE [LARGE SCALE GENOMIC DNA]</scope>
    <source>
        <strain evidence="8 14">CM2</strain>
    </source>
</reference>
<keyword evidence="2 5" id="KW-0689">Ribosomal protein</keyword>
<evidence type="ECO:0000313" key="12">
    <source>
        <dbReference type="Proteomes" id="UP000005244"/>
    </source>
</evidence>
<evidence type="ECO:0000313" key="8">
    <source>
        <dbReference type="EMBL" id="EHL17218.1"/>
    </source>
</evidence>
<evidence type="ECO:0000313" key="11">
    <source>
        <dbReference type="Proteomes" id="UP000003379"/>
    </source>
</evidence>
<dbReference type="Pfam" id="PF01783">
    <property type="entry name" value="Ribosomal_L32p"/>
    <property type="match status" value="1"/>
</dbReference>
<dbReference type="EMBL" id="AFZE01000002">
    <property type="protein sequence ID" value="EHL16544.1"/>
    <property type="molecule type" value="Genomic_DNA"/>
</dbReference>
<dbReference type="SUPFAM" id="SSF57829">
    <property type="entry name" value="Zn-binding ribosomal proteins"/>
    <property type="match status" value="1"/>
</dbReference>
<evidence type="ECO:0000256" key="3">
    <source>
        <dbReference type="ARBA" id="ARBA00023274"/>
    </source>
</evidence>
<dbReference type="PANTHER" id="PTHR35534:SF1">
    <property type="entry name" value="LARGE RIBOSOMAL SUBUNIT PROTEIN BL32"/>
    <property type="match status" value="1"/>
</dbReference>
<evidence type="ECO:0000256" key="4">
    <source>
        <dbReference type="ARBA" id="ARBA00035178"/>
    </source>
</evidence>
<keyword evidence="3 5" id="KW-0687">Ribonucleoprotein</keyword>
<accession>G9XET9</accession>
<gene>
    <name evidence="5 10" type="primary">rpmF</name>
    <name evidence="10" type="ORF">HMPREF1143_0892</name>
    <name evidence="9" type="ORF">HMPREF9628_00517</name>
    <name evidence="7" type="ORF">HMPREF9629_01091</name>
    <name evidence="8" type="ORF">HMPREF9630_00385</name>
</gene>
<dbReference type="PATRIC" id="fig|796937.3.peg.283"/>
<dbReference type="Proteomes" id="UP000003379">
    <property type="component" value="Unassembled WGS sequence"/>
</dbReference>
<feature type="compositionally biased region" description="Basic residues" evidence="6">
    <location>
        <begin position="1"/>
        <end position="17"/>
    </location>
</feature>
<comment type="similarity">
    <text evidence="1 5">Belongs to the bacterial ribosomal protein bL32 family.</text>
</comment>
<accession>G9WY40</accession>
<evidence type="ECO:0000313" key="14">
    <source>
        <dbReference type="Proteomes" id="UP000017818"/>
    </source>
</evidence>
<evidence type="ECO:0000313" key="13">
    <source>
        <dbReference type="Proteomes" id="UP000006437"/>
    </source>
</evidence>
<dbReference type="Proteomes" id="UP000005244">
    <property type="component" value="Unassembled WGS sequence"/>
</dbReference>
<dbReference type="GO" id="GO:0006412">
    <property type="term" value="P:translation"/>
    <property type="evidence" value="ECO:0007669"/>
    <property type="project" value="UniProtKB-UniRule"/>
</dbReference>
<dbReference type="Proteomes" id="UP000017818">
    <property type="component" value="Unassembled WGS sequence"/>
</dbReference>
<reference evidence="10 12" key="4">
    <citation type="submission" date="2012-07" db="EMBL/GenBank/DDBJ databases">
        <authorList>
            <person name="Durkin A.S."/>
            <person name="McCorrison J."/>
            <person name="Torralba M."/>
            <person name="Gillis M."/>
            <person name="Methe B."/>
            <person name="Sutton G."/>
            <person name="Nelson K.E."/>
        </authorList>
    </citation>
    <scope>NUCLEOTIDE SEQUENCE [LARGE SCALE GENOMIC DNA]</scope>
    <source>
        <strain evidence="10 12">OBRC8</strain>
    </source>
</reference>
<dbReference type="OrthoDB" id="9812874at2"/>
<dbReference type="InterPro" id="IPR044957">
    <property type="entry name" value="Ribosomal_bL32_bact"/>
</dbReference>
<evidence type="ECO:0000256" key="1">
    <source>
        <dbReference type="ARBA" id="ARBA00008560"/>
    </source>
</evidence>
<dbReference type="InterPro" id="IPR002677">
    <property type="entry name" value="Ribosomal_bL32"/>
</dbReference>
<dbReference type="GO" id="GO:0003735">
    <property type="term" value="F:structural constituent of ribosome"/>
    <property type="evidence" value="ECO:0007669"/>
    <property type="project" value="InterPro"/>
</dbReference>
<protein>
    <recommendedName>
        <fullName evidence="4 5">Large ribosomal subunit protein bL32</fullName>
    </recommendedName>
</protein>
<dbReference type="EMBL" id="ALNK01000025">
    <property type="protein sequence ID" value="EJU21991.1"/>
    <property type="molecule type" value="Genomic_DNA"/>
</dbReference>
<dbReference type="InterPro" id="IPR011332">
    <property type="entry name" value="Ribosomal_zn-bd"/>
</dbReference>
<feature type="region of interest" description="Disordered" evidence="6">
    <location>
        <begin position="1"/>
        <end position="21"/>
    </location>
</feature>
<dbReference type="PANTHER" id="PTHR35534">
    <property type="entry name" value="50S RIBOSOMAL PROTEIN L32"/>
    <property type="match status" value="1"/>
</dbReference>
<name>G9WY40_9FIRM</name>
<evidence type="ECO:0000256" key="5">
    <source>
        <dbReference type="HAMAP-Rule" id="MF_00340"/>
    </source>
</evidence>
<accession>V9HPI5</accession>
<dbReference type="GO" id="GO:0015934">
    <property type="term" value="C:large ribosomal subunit"/>
    <property type="evidence" value="ECO:0007669"/>
    <property type="project" value="InterPro"/>
</dbReference>
<evidence type="ECO:0000256" key="2">
    <source>
        <dbReference type="ARBA" id="ARBA00022980"/>
    </source>
</evidence>
<reference evidence="9 11" key="2">
    <citation type="submission" date="2011-08" db="EMBL/GenBank/DDBJ databases">
        <title>The Genome Sequence of Eubacteriaceae bacterium CM5.</title>
        <authorList>
            <consortium name="The Broad Institute Genome Sequencing Platform"/>
            <person name="Earl A."/>
            <person name="Ward D."/>
            <person name="Feldgarden M."/>
            <person name="Gevers D."/>
            <person name="Sizova M."/>
            <person name="Hazen A."/>
            <person name="Epstein S."/>
            <person name="Young S.K."/>
            <person name="Zeng Q."/>
            <person name="Gargeya S."/>
            <person name="Fitzgerald M."/>
            <person name="Haas B."/>
            <person name="Abouelleil A."/>
            <person name="Alvarado L."/>
            <person name="Arachchi H.M."/>
            <person name="Berlin A."/>
            <person name="Brown A."/>
            <person name="Chapman S.B."/>
            <person name="Chen Z."/>
            <person name="Dunbar C."/>
            <person name="Freedman E."/>
            <person name="Gearin G."/>
            <person name="Gellesch M."/>
            <person name="Goldberg J."/>
            <person name="Griggs A."/>
            <person name="Gujja S."/>
            <person name="Heiman D."/>
            <person name="Howarth C."/>
            <person name="Larson L."/>
            <person name="Lui A."/>
            <person name="MacDonald P.J.P."/>
            <person name="Montmayeur A."/>
            <person name="Murphy C."/>
            <person name="Neiman D."/>
            <person name="Pearson M."/>
            <person name="Priest M."/>
            <person name="Roberts A."/>
            <person name="Saif S."/>
            <person name="Shea T."/>
            <person name="Shenoy N."/>
            <person name="Sisk P."/>
            <person name="Stolte C."/>
            <person name="Sykes S."/>
            <person name="Wortman J."/>
            <person name="Nusbaum C."/>
            <person name="Birren B."/>
        </authorList>
    </citation>
    <scope>NUCLEOTIDE SEQUENCE [LARGE SCALE GENOMIC DNA]</scope>
    <source>
        <strain evidence="9 11">CM5</strain>
    </source>
</reference>
<sequence length="59" mass="6597">MAVPKRKTGKSATRSRRSANMNMTAKNLVECPQCHSLKLSHRVCPECGYYNGREVVTAE</sequence>
<keyword evidence="12" id="KW-1185">Reference proteome</keyword>
<dbReference type="RefSeq" id="WP_009525326.1">
    <property type="nucleotide sequence ID" value="NZ_ALNK01000025.1"/>
</dbReference>
<proteinExistence type="inferred from homology"/>
<dbReference type="AlphaFoldDB" id="G9WY40"/>